<name>A0A9W5XZZ9_9CLOT</name>
<proteinExistence type="predicted"/>
<keyword evidence="2" id="KW-1185">Reference proteome</keyword>
<organism evidence="1 2">
    <name type="scientific">Clostridium folliculivorans</name>
    <dbReference type="NCBI Taxonomy" id="2886038"/>
    <lineage>
        <taxon>Bacteria</taxon>
        <taxon>Bacillati</taxon>
        <taxon>Bacillota</taxon>
        <taxon>Clostridia</taxon>
        <taxon>Eubacteriales</taxon>
        <taxon>Clostridiaceae</taxon>
        <taxon>Clostridium</taxon>
    </lineage>
</organism>
<evidence type="ECO:0000313" key="1">
    <source>
        <dbReference type="EMBL" id="GKU24055.1"/>
    </source>
</evidence>
<reference evidence="1" key="1">
    <citation type="journal article" date="2023" name="Int. J. Syst. Evol. Microbiol.">
        <title>&lt;i&gt;Clostridium folliculivorans&lt;/i&gt; sp. nov., isolated from soil samples of an organic paddy in Japan.</title>
        <authorList>
            <person name="Tazawa J."/>
            <person name="Kobayashi H."/>
            <person name="Tanizawa Y."/>
            <person name="Uchino A."/>
            <person name="Tanaka F."/>
            <person name="Urashima Y."/>
            <person name="Miura S."/>
            <person name="Sakamoto M."/>
            <person name="Ohkuma M."/>
            <person name="Tohno M."/>
        </authorList>
    </citation>
    <scope>NUCLEOTIDE SEQUENCE</scope>
    <source>
        <strain evidence="1">D1-1</strain>
    </source>
</reference>
<accession>A0A9W5XZZ9</accession>
<evidence type="ECO:0000313" key="2">
    <source>
        <dbReference type="Proteomes" id="UP001057868"/>
    </source>
</evidence>
<dbReference type="RefSeq" id="WP_261851076.1">
    <property type="nucleotide sequence ID" value="NZ_BQXY01000001.1"/>
</dbReference>
<comment type="caution">
    <text evidence="1">The sequence shown here is derived from an EMBL/GenBank/DDBJ whole genome shotgun (WGS) entry which is preliminary data.</text>
</comment>
<dbReference type="Proteomes" id="UP001057868">
    <property type="component" value="Unassembled WGS sequence"/>
</dbReference>
<protein>
    <submittedName>
        <fullName evidence="1">Uncharacterized protein</fullName>
    </submittedName>
</protein>
<dbReference type="AlphaFoldDB" id="A0A9W5XZZ9"/>
<dbReference type="EMBL" id="BQXY01000001">
    <property type="protein sequence ID" value="GKU24055.1"/>
    <property type="molecule type" value="Genomic_DNA"/>
</dbReference>
<dbReference type="PROSITE" id="PS00018">
    <property type="entry name" value="EF_HAND_1"/>
    <property type="match status" value="1"/>
</dbReference>
<gene>
    <name evidence="1" type="ORF">CFOLD11_08810</name>
</gene>
<sequence length="68" mass="8183">MTRFEEYQLLYYQKELENKQKMIEELVFENMMLTRANVKLGMENSRLRAKVCSRDFSRNGIVCISELL</sequence>
<dbReference type="InterPro" id="IPR018247">
    <property type="entry name" value="EF_Hand_1_Ca_BS"/>
</dbReference>